<evidence type="ECO:0000313" key="8">
    <source>
        <dbReference type="Proteomes" id="UP000516437"/>
    </source>
</evidence>
<organism evidence="7 8">
    <name type="scientific">Morella rubra</name>
    <name type="common">Chinese bayberry</name>
    <dbReference type="NCBI Taxonomy" id="262757"/>
    <lineage>
        <taxon>Eukaryota</taxon>
        <taxon>Viridiplantae</taxon>
        <taxon>Streptophyta</taxon>
        <taxon>Embryophyta</taxon>
        <taxon>Tracheophyta</taxon>
        <taxon>Spermatophyta</taxon>
        <taxon>Magnoliopsida</taxon>
        <taxon>eudicotyledons</taxon>
        <taxon>Gunneridae</taxon>
        <taxon>Pentapetalae</taxon>
        <taxon>rosids</taxon>
        <taxon>fabids</taxon>
        <taxon>Fagales</taxon>
        <taxon>Myricaceae</taxon>
        <taxon>Morella</taxon>
    </lineage>
</organism>
<keyword evidence="3 6" id="KW-0812">Transmembrane</keyword>
<keyword evidence="8" id="KW-1185">Reference proteome</keyword>
<dbReference type="EMBL" id="RXIC02000024">
    <property type="protein sequence ID" value="KAB1208755.1"/>
    <property type="molecule type" value="Genomic_DNA"/>
</dbReference>
<sequence>MESADEALLPGVYKEVGEVLHTDPTGPADEALLPGLGSLTLFRSVVQSSCDPLAAYLALRHNRAHGHVIAFGGFMWAAATFCVAISSTYFQMYSLFFAEWSYVELAPMA</sequence>
<keyword evidence="5 6" id="KW-0472">Membrane</keyword>
<feature type="transmembrane region" description="Helical" evidence="6">
    <location>
        <begin position="68"/>
        <end position="90"/>
    </location>
</feature>
<gene>
    <name evidence="7" type="ORF">CJ030_MR6G005864</name>
</gene>
<evidence type="ECO:0000256" key="4">
    <source>
        <dbReference type="ARBA" id="ARBA00022989"/>
    </source>
</evidence>
<dbReference type="Proteomes" id="UP000516437">
    <property type="component" value="Chromosome 6"/>
</dbReference>
<dbReference type="InterPro" id="IPR044770">
    <property type="entry name" value="MFS_spinster-like"/>
</dbReference>
<proteinExistence type="predicted"/>
<evidence type="ECO:0000256" key="3">
    <source>
        <dbReference type="ARBA" id="ARBA00022692"/>
    </source>
</evidence>
<dbReference type="GO" id="GO:0016020">
    <property type="term" value="C:membrane"/>
    <property type="evidence" value="ECO:0007669"/>
    <property type="project" value="UniProtKB-SubCell"/>
</dbReference>
<keyword evidence="2" id="KW-0813">Transport</keyword>
<comment type="caution">
    <text evidence="7">The sequence shown here is derived from an EMBL/GenBank/DDBJ whole genome shotgun (WGS) entry which is preliminary data.</text>
</comment>
<name>A0A6A1V8I6_9ROSI</name>
<dbReference type="PANTHER" id="PTHR23505">
    <property type="entry name" value="SPINSTER"/>
    <property type="match status" value="1"/>
</dbReference>
<evidence type="ECO:0000256" key="6">
    <source>
        <dbReference type="SAM" id="Phobius"/>
    </source>
</evidence>
<accession>A0A6A1V8I6</accession>
<reference evidence="7 8" key="1">
    <citation type="journal article" date="2019" name="Plant Biotechnol. J.">
        <title>The red bayberry genome and genetic basis of sex determination.</title>
        <authorList>
            <person name="Jia H.M."/>
            <person name="Jia H.J."/>
            <person name="Cai Q.L."/>
            <person name="Wang Y."/>
            <person name="Zhao H.B."/>
            <person name="Yang W.F."/>
            <person name="Wang G.Y."/>
            <person name="Li Y.H."/>
            <person name="Zhan D.L."/>
            <person name="Shen Y.T."/>
            <person name="Niu Q.F."/>
            <person name="Chang L."/>
            <person name="Qiu J."/>
            <person name="Zhao L."/>
            <person name="Xie H.B."/>
            <person name="Fu W.Y."/>
            <person name="Jin J."/>
            <person name="Li X.W."/>
            <person name="Jiao Y."/>
            <person name="Zhou C.C."/>
            <person name="Tu T."/>
            <person name="Chai C.Y."/>
            <person name="Gao J.L."/>
            <person name="Fan L.J."/>
            <person name="van de Weg E."/>
            <person name="Wang J.Y."/>
            <person name="Gao Z.S."/>
        </authorList>
    </citation>
    <scope>NUCLEOTIDE SEQUENCE [LARGE SCALE GENOMIC DNA]</scope>
    <source>
        <tissue evidence="7">Leaves</tissue>
    </source>
</reference>
<keyword evidence="4 6" id="KW-1133">Transmembrane helix</keyword>
<evidence type="ECO:0000313" key="7">
    <source>
        <dbReference type="EMBL" id="KAB1208755.1"/>
    </source>
</evidence>
<evidence type="ECO:0000256" key="2">
    <source>
        <dbReference type="ARBA" id="ARBA00022448"/>
    </source>
</evidence>
<evidence type="ECO:0000256" key="1">
    <source>
        <dbReference type="ARBA" id="ARBA00004141"/>
    </source>
</evidence>
<dbReference type="AlphaFoldDB" id="A0A6A1V8I6"/>
<evidence type="ECO:0000256" key="5">
    <source>
        <dbReference type="ARBA" id="ARBA00023136"/>
    </source>
</evidence>
<dbReference type="PANTHER" id="PTHR23505:SF52">
    <property type="entry name" value="MAJOR FACILITATOR SUPERFAMILY PROTEIN"/>
    <property type="match status" value="1"/>
</dbReference>
<comment type="subcellular location">
    <subcellularLocation>
        <location evidence="1">Membrane</location>
        <topology evidence="1">Multi-pass membrane protein</topology>
    </subcellularLocation>
</comment>
<dbReference type="OrthoDB" id="440755at2759"/>
<protein>
    <submittedName>
        <fullName evidence="7">Uncharacterized protein</fullName>
    </submittedName>
</protein>